<proteinExistence type="predicted"/>
<dbReference type="EMBL" id="ASHM01000199">
    <property type="protein sequence ID" value="PNY04144.1"/>
    <property type="molecule type" value="Genomic_DNA"/>
</dbReference>
<dbReference type="SMART" id="SM00698">
    <property type="entry name" value="MORN"/>
    <property type="match status" value="9"/>
</dbReference>
<dbReference type="GO" id="GO:0016301">
    <property type="term" value="F:kinase activity"/>
    <property type="evidence" value="ECO:0007669"/>
    <property type="project" value="UniProtKB-KW"/>
</dbReference>
<accession>A0A2K3NM95</accession>
<dbReference type="InterPro" id="IPR003409">
    <property type="entry name" value="MORN"/>
</dbReference>
<evidence type="ECO:0000256" key="1">
    <source>
        <dbReference type="ARBA" id="ARBA00022737"/>
    </source>
</evidence>
<reference evidence="2 3" key="2">
    <citation type="journal article" date="2017" name="Front. Plant Sci.">
        <title>Gene Classification and Mining of Molecular Markers Useful in Red Clover (Trifolium pratense) Breeding.</title>
        <authorList>
            <person name="Istvanek J."/>
            <person name="Dluhosova J."/>
            <person name="Dluhos P."/>
            <person name="Patkova L."/>
            <person name="Nedelnik J."/>
            <person name="Repkova J."/>
        </authorList>
    </citation>
    <scope>NUCLEOTIDE SEQUENCE [LARGE SCALE GENOMIC DNA]</scope>
    <source>
        <strain evidence="3">cv. Tatra</strain>
        <tissue evidence="2">Young leaves</tissue>
    </source>
</reference>
<dbReference type="Pfam" id="PF02493">
    <property type="entry name" value="MORN"/>
    <property type="match status" value="10"/>
</dbReference>
<name>A0A2K3NM95_TRIPR</name>
<dbReference type="PANTHER" id="PTHR23084">
    <property type="entry name" value="PHOSPHATIDYLINOSITOL-4-PHOSPHATE 5-KINASE RELATED"/>
    <property type="match status" value="1"/>
</dbReference>
<evidence type="ECO:0000313" key="3">
    <source>
        <dbReference type="Proteomes" id="UP000236291"/>
    </source>
</evidence>
<dbReference type="Gene3D" id="2.20.110.10">
    <property type="entry name" value="Histone H3 K4-specific methyltransferase SET7/9 N-terminal domain"/>
    <property type="match status" value="5"/>
</dbReference>
<dbReference type="STRING" id="57577.A0A2K3NM95"/>
<sequence>MKWANGGNVFDGIRHDNGKYTWSNGTIYEGDWVDGKMAGKGLIIFPSGNKYEGEFSGNWYHGKGTHTWKDGRIYIGDWEKNKMNGRGIMKWANGDVFDGCWSNGLRHGNGKFMWSNGRIYEGDWVDGKMTGKGMIISSSSGNKYEGEFFGNFRHGNGTQTWTDGSIYIGNWTEDKMDGKGSMKWANGAAYDGCWSNGHRHGFGVCRFANGGIYVGTWSKGLEDGKGTFYYPYEKVSGRSKSSHHSSHKISILDENFRDSASTLLQTADEGRSDASSMSYKVVEMEYVLGVLIRKRTLQYLEITHDKNKRQDKFSAKQVKKSSGIRTFLKTIKSIF</sequence>
<comment type="caution">
    <text evidence="2">The sequence shown here is derived from an EMBL/GenBank/DDBJ whole genome shotgun (WGS) entry which is preliminary data.</text>
</comment>
<keyword evidence="1" id="KW-0677">Repeat</keyword>
<dbReference type="AlphaFoldDB" id="A0A2K3NM95"/>
<protein>
    <submittedName>
        <fullName evidence="2">Phosphatidylinositol-4-phosphate 5-kinase</fullName>
    </submittedName>
</protein>
<keyword evidence="2" id="KW-0418">Kinase</keyword>
<organism evidence="2 3">
    <name type="scientific">Trifolium pratense</name>
    <name type="common">Red clover</name>
    <dbReference type="NCBI Taxonomy" id="57577"/>
    <lineage>
        <taxon>Eukaryota</taxon>
        <taxon>Viridiplantae</taxon>
        <taxon>Streptophyta</taxon>
        <taxon>Embryophyta</taxon>
        <taxon>Tracheophyta</taxon>
        <taxon>Spermatophyta</taxon>
        <taxon>Magnoliopsida</taxon>
        <taxon>eudicotyledons</taxon>
        <taxon>Gunneridae</taxon>
        <taxon>Pentapetalae</taxon>
        <taxon>rosids</taxon>
        <taxon>fabids</taxon>
        <taxon>Fabales</taxon>
        <taxon>Fabaceae</taxon>
        <taxon>Papilionoideae</taxon>
        <taxon>50 kb inversion clade</taxon>
        <taxon>NPAAA clade</taxon>
        <taxon>Hologalegina</taxon>
        <taxon>IRL clade</taxon>
        <taxon>Trifolieae</taxon>
        <taxon>Trifolium</taxon>
    </lineage>
</organism>
<dbReference type="GO" id="GO:0016020">
    <property type="term" value="C:membrane"/>
    <property type="evidence" value="ECO:0007669"/>
    <property type="project" value="UniProtKB-ARBA"/>
</dbReference>
<gene>
    <name evidence="2" type="ORF">L195_g000558</name>
</gene>
<reference evidence="2 3" key="1">
    <citation type="journal article" date="2014" name="Am. J. Bot.">
        <title>Genome assembly and annotation for red clover (Trifolium pratense; Fabaceae).</title>
        <authorList>
            <person name="Istvanek J."/>
            <person name="Jaros M."/>
            <person name="Krenek A."/>
            <person name="Repkova J."/>
        </authorList>
    </citation>
    <scope>NUCLEOTIDE SEQUENCE [LARGE SCALE GENOMIC DNA]</scope>
    <source>
        <strain evidence="3">cv. Tatra</strain>
        <tissue evidence="2">Young leaves</tissue>
    </source>
</reference>
<keyword evidence="2" id="KW-0808">Transferase</keyword>
<dbReference type="PANTHER" id="PTHR23084:SF263">
    <property type="entry name" value="MORN REPEAT-CONTAINING PROTEIN 1"/>
    <property type="match status" value="1"/>
</dbReference>
<dbReference type="Proteomes" id="UP000236291">
    <property type="component" value="Unassembled WGS sequence"/>
</dbReference>
<dbReference type="SUPFAM" id="SSF82185">
    <property type="entry name" value="Histone H3 K4-specific methyltransferase SET7/9 N-terminal domain"/>
    <property type="match status" value="1"/>
</dbReference>
<evidence type="ECO:0000313" key="2">
    <source>
        <dbReference type="EMBL" id="PNY04144.1"/>
    </source>
</evidence>